<evidence type="ECO:0000313" key="3">
    <source>
        <dbReference type="Proteomes" id="UP000078595"/>
    </source>
</evidence>
<protein>
    <submittedName>
        <fullName evidence="1">Uncharacterized protein</fullName>
    </submittedName>
</protein>
<reference evidence="2" key="3">
    <citation type="submission" date="2024-02" db="EMBL/GenBank/DDBJ databases">
        <title>Comparative genomics of Cryptococcus and Kwoniella reveals pathogenesis evolution and contrasting modes of karyotype evolution via chromosome fusion or intercentromeric recombination.</title>
        <authorList>
            <person name="Coelho M.A."/>
            <person name="David-Palma M."/>
            <person name="Shea T."/>
            <person name="Bowers K."/>
            <person name="McGinley-Smith S."/>
            <person name="Mohammad A.W."/>
            <person name="Gnirke A."/>
            <person name="Yurkov A.M."/>
            <person name="Nowrousian M."/>
            <person name="Sun S."/>
            <person name="Cuomo C.A."/>
            <person name="Heitman J."/>
        </authorList>
    </citation>
    <scope>NUCLEOTIDE SEQUENCE</scope>
    <source>
        <strain evidence="2">CBS 10117</strain>
    </source>
</reference>
<organism evidence="1">
    <name type="scientific">Kwoniella dejecticola CBS 10117</name>
    <dbReference type="NCBI Taxonomy" id="1296121"/>
    <lineage>
        <taxon>Eukaryota</taxon>
        <taxon>Fungi</taxon>
        <taxon>Dikarya</taxon>
        <taxon>Basidiomycota</taxon>
        <taxon>Agaricomycotina</taxon>
        <taxon>Tremellomycetes</taxon>
        <taxon>Tremellales</taxon>
        <taxon>Cryptococcaceae</taxon>
        <taxon>Kwoniella</taxon>
    </lineage>
</organism>
<gene>
    <name evidence="1" type="ORF">I303_04830</name>
    <name evidence="2" type="ORF">I303_104194</name>
</gene>
<dbReference type="Proteomes" id="UP000078595">
    <property type="component" value="Chromosome 5"/>
</dbReference>
<sequence length="181" mass="20464">MQTAVDLQSGLRGRRGLTVPTHQPGVTWVESSRGEFDSWLPYVRGGDPQQAKELEDAYQEGLRRITWARTEFSYYALLKTVNDALTDSERMITIYDTLPANDPPSASEHTEEYVDADTLDAQLARFSEAEQNVWGNIGGLNEIRAYIGDVPHAIHAQYATWEQNRERASELAERYGLKIMA</sequence>
<dbReference type="GeneID" id="28968529"/>
<dbReference type="EMBL" id="KI894031">
    <property type="protein sequence ID" value="OBR85494.1"/>
    <property type="molecule type" value="Genomic_DNA"/>
</dbReference>
<name>A0A1A6A612_9TREE</name>
<keyword evidence="3" id="KW-1185">Reference proteome</keyword>
<proteinExistence type="predicted"/>
<evidence type="ECO:0000313" key="2">
    <source>
        <dbReference type="EMBL" id="WWC61610.1"/>
    </source>
</evidence>
<dbReference type="KEGG" id="kdj:28968529"/>
<dbReference type="VEuPathDB" id="FungiDB:I303_04830"/>
<accession>A0A1A6A612</accession>
<dbReference type="RefSeq" id="XP_018263336.1">
    <property type="nucleotide sequence ID" value="XM_018408125.1"/>
</dbReference>
<reference evidence="2" key="2">
    <citation type="submission" date="2013-07" db="EMBL/GenBank/DDBJ databases">
        <authorList>
            <consortium name="The Broad Institute Genome Sequencing Platform"/>
            <person name="Cuomo C."/>
            <person name="Litvintseva A."/>
            <person name="Chen Y."/>
            <person name="Heitman J."/>
            <person name="Sun S."/>
            <person name="Springer D."/>
            <person name="Dromer F."/>
            <person name="Young S.K."/>
            <person name="Zeng Q."/>
            <person name="Gargeya S."/>
            <person name="Fitzgerald M."/>
            <person name="Abouelleil A."/>
            <person name="Alvarado L."/>
            <person name="Berlin A.M."/>
            <person name="Chapman S.B."/>
            <person name="Dewar J."/>
            <person name="Goldberg J."/>
            <person name="Griggs A."/>
            <person name="Gujja S."/>
            <person name="Hansen M."/>
            <person name="Howarth C."/>
            <person name="Imamovic A."/>
            <person name="Larimer J."/>
            <person name="McCowan C."/>
            <person name="Murphy C."/>
            <person name="Pearson M."/>
            <person name="Priest M."/>
            <person name="Roberts A."/>
            <person name="Saif S."/>
            <person name="Shea T."/>
            <person name="Sykes S."/>
            <person name="Wortman J."/>
            <person name="Nusbaum C."/>
            <person name="Birren B."/>
        </authorList>
    </citation>
    <scope>NUCLEOTIDE SEQUENCE</scope>
    <source>
        <strain evidence="2">CBS 10117</strain>
    </source>
</reference>
<reference evidence="1" key="1">
    <citation type="submission" date="2013-07" db="EMBL/GenBank/DDBJ databases">
        <title>The Genome Sequence of Cryptococcus dejecticola CBS10117.</title>
        <authorList>
            <consortium name="The Broad Institute Genome Sequencing Platform"/>
            <person name="Cuomo C."/>
            <person name="Litvintseva A."/>
            <person name="Chen Y."/>
            <person name="Heitman J."/>
            <person name="Sun S."/>
            <person name="Springer D."/>
            <person name="Dromer F."/>
            <person name="Young S.K."/>
            <person name="Zeng Q."/>
            <person name="Gargeya S."/>
            <person name="Fitzgerald M."/>
            <person name="Abouelleil A."/>
            <person name="Alvarado L."/>
            <person name="Berlin A.M."/>
            <person name="Chapman S.B."/>
            <person name="Dewar J."/>
            <person name="Goldberg J."/>
            <person name="Griggs A."/>
            <person name="Gujja S."/>
            <person name="Hansen M."/>
            <person name="Howarth C."/>
            <person name="Imamovic A."/>
            <person name="Larimer J."/>
            <person name="McCowan C."/>
            <person name="Murphy C."/>
            <person name="Pearson M."/>
            <person name="Priest M."/>
            <person name="Roberts A."/>
            <person name="Saif S."/>
            <person name="Shea T."/>
            <person name="Sykes S."/>
            <person name="Wortman J."/>
            <person name="Nusbaum C."/>
            <person name="Birren B."/>
        </authorList>
    </citation>
    <scope>NUCLEOTIDE SEQUENCE [LARGE SCALE GENOMIC DNA]</scope>
    <source>
        <strain evidence="1">CBS 10117</strain>
    </source>
</reference>
<dbReference type="AlphaFoldDB" id="A0A1A6A612"/>
<evidence type="ECO:0000313" key="1">
    <source>
        <dbReference type="EMBL" id="OBR85494.1"/>
    </source>
</evidence>
<dbReference type="EMBL" id="CP144534">
    <property type="protein sequence ID" value="WWC61610.1"/>
    <property type="molecule type" value="Genomic_DNA"/>
</dbReference>